<gene>
    <name evidence="1" type="ORF">HNQ64_001023</name>
</gene>
<keyword evidence="2" id="KW-1185">Reference proteome</keyword>
<dbReference type="Proteomes" id="UP000534294">
    <property type="component" value="Unassembled WGS sequence"/>
</dbReference>
<name>A0A7W7YIK7_9BACT</name>
<reference evidence="1 2" key="1">
    <citation type="submission" date="2020-08" db="EMBL/GenBank/DDBJ databases">
        <title>Genomic Encyclopedia of Type Strains, Phase IV (KMG-IV): sequencing the most valuable type-strain genomes for metagenomic binning, comparative biology and taxonomic classification.</title>
        <authorList>
            <person name="Goeker M."/>
        </authorList>
    </citation>
    <scope>NUCLEOTIDE SEQUENCE [LARGE SCALE GENOMIC DNA]</scope>
    <source>
        <strain evidence="1 2">DSM 12251</strain>
    </source>
</reference>
<evidence type="ECO:0000313" key="1">
    <source>
        <dbReference type="EMBL" id="MBB5036789.1"/>
    </source>
</evidence>
<proteinExistence type="predicted"/>
<sequence length="63" mass="6855">MTRDNPPISTALVRELLLSVEREEAILERLLSAAKQGAAETVMHTAHELMALRAADTPRNCAA</sequence>
<dbReference type="AlphaFoldDB" id="A0A7W7YIK7"/>
<comment type="caution">
    <text evidence="1">The sequence shown here is derived from an EMBL/GenBank/DDBJ whole genome shotgun (WGS) entry which is preliminary data.</text>
</comment>
<accession>A0A7W7YIK7</accession>
<dbReference type="EMBL" id="JACHIF010000001">
    <property type="protein sequence ID" value="MBB5036789.1"/>
    <property type="molecule type" value="Genomic_DNA"/>
</dbReference>
<evidence type="ECO:0000313" key="2">
    <source>
        <dbReference type="Proteomes" id="UP000534294"/>
    </source>
</evidence>
<protein>
    <submittedName>
        <fullName evidence="1">Uncharacterized protein</fullName>
    </submittedName>
</protein>
<organism evidence="1 2">
    <name type="scientific">Prosthecobacter dejongeii</name>
    <dbReference type="NCBI Taxonomy" id="48465"/>
    <lineage>
        <taxon>Bacteria</taxon>
        <taxon>Pseudomonadati</taxon>
        <taxon>Verrucomicrobiota</taxon>
        <taxon>Verrucomicrobiia</taxon>
        <taxon>Verrucomicrobiales</taxon>
        <taxon>Verrucomicrobiaceae</taxon>
        <taxon>Prosthecobacter</taxon>
    </lineage>
</organism>